<dbReference type="OrthoDB" id="300641at2759"/>
<dbReference type="Gene3D" id="2.60.120.260">
    <property type="entry name" value="Galactose-binding domain-like"/>
    <property type="match status" value="1"/>
</dbReference>
<feature type="chain" id="PRO_5003144909" evidence="5">
    <location>
        <begin position="24"/>
        <end position="786"/>
    </location>
</feature>
<dbReference type="GO" id="GO:0016485">
    <property type="term" value="P:protein processing"/>
    <property type="evidence" value="ECO:0007669"/>
    <property type="project" value="TreeGrafter"/>
</dbReference>
<keyword evidence="1 7" id="KW-0645">Protease</keyword>
<feature type="compositionally biased region" description="Acidic residues" evidence="4">
    <location>
        <begin position="83"/>
        <end position="101"/>
    </location>
</feature>
<dbReference type="PANTHER" id="PTHR42884:SF14">
    <property type="entry name" value="NEUROENDOCRINE CONVERTASE 1"/>
    <property type="match status" value="1"/>
</dbReference>
<reference evidence="7 8" key="1">
    <citation type="journal article" date="2010" name="BMC Genomics">
        <title>Genome analysis and comparative genomics of a Giardia intestinalis assemblage E isolate.</title>
        <authorList>
            <person name="Jerlstrom-Hultqvist J."/>
            <person name="Franzen O."/>
            <person name="Ankarklev J."/>
            <person name="Xu F."/>
            <person name="Nohynkova E."/>
            <person name="Andersson J.O."/>
            <person name="Svard S.G."/>
            <person name="Andersson B."/>
        </authorList>
    </citation>
    <scope>NUCLEOTIDE SEQUENCE [LARGE SCALE GENOMIC DNA]</scope>
    <source>
        <strain evidence="7 8">P15</strain>
    </source>
</reference>
<keyword evidence="5" id="KW-0732">Signal</keyword>
<accession>E1F2G2</accession>
<evidence type="ECO:0000256" key="5">
    <source>
        <dbReference type="SAM" id="SignalP"/>
    </source>
</evidence>
<dbReference type="InterPro" id="IPR036852">
    <property type="entry name" value="Peptidase_S8/S53_dom_sf"/>
</dbReference>
<evidence type="ECO:0000313" key="8">
    <source>
        <dbReference type="Proteomes" id="UP000008974"/>
    </source>
</evidence>
<dbReference type="InterPro" id="IPR002884">
    <property type="entry name" value="P_dom"/>
</dbReference>
<keyword evidence="2" id="KW-0378">Hydrolase</keyword>
<dbReference type="Pfam" id="PF01483">
    <property type="entry name" value="P_proprotein"/>
    <property type="match status" value="1"/>
</dbReference>
<evidence type="ECO:0000256" key="2">
    <source>
        <dbReference type="ARBA" id="ARBA00022801"/>
    </source>
</evidence>
<evidence type="ECO:0000259" key="6">
    <source>
        <dbReference type="PROSITE" id="PS51829"/>
    </source>
</evidence>
<dbReference type="InterPro" id="IPR000209">
    <property type="entry name" value="Peptidase_S8/S53_dom"/>
</dbReference>
<proteinExistence type="predicted"/>
<feature type="region of interest" description="Disordered" evidence="4">
    <location>
        <begin position="77"/>
        <end position="101"/>
    </location>
</feature>
<dbReference type="Proteomes" id="UP000008974">
    <property type="component" value="Unassembled WGS sequence"/>
</dbReference>
<comment type="caution">
    <text evidence="7">The sequence shown here is derived from an EMBL/GenBank/DDBJ whole genome shotgun (WGS) entry which is preliminary data.</text>
</comment>
<evidence type="ECO:0000313" key="7">
    <source>
        <dbReference type="EMBL" id="EFO63343.1"/>
    </source>
</evidence>
<dbReference type="Gene3D" id="3.40.50.200">
    <property type="entry name" value="Peptidase S8/S53 domain"/>
    <property type="match status" value="1"/>
</dbReference>
<dbReference type="OMA" id="DILHIMA"/>
<dbReference type="GO" id="GO:0016020">
    <property type="term" value="C:membrane"/>
    <property type="evidence" value="ECO:0007669"/>
    <property type="project" value="TreeGrafter"/>
</dbReference>
<dbReference type="SUPFAM" id="SSF49785">
    <property type="entry name" value="Galactose-binding domain-like"/>
    <property type="match status" value="1"/>
</dbReference>
<gene>
    <name evidence="7" type="ORF">GLP15_3931</name>
</gene>
<feature type="signal peptide" evidence="5">
    <location>
        <begin position="1"/>
        <end position="23"/>
    </location>
</feature>
<dbReference type="VEuPathDB" id="GiardiaDB:GLP15_3931"/>
<organism evidence="7 8">
    <name type="scientific">Giardia intestinalis (strain P15)</name>
    <name type="common">Giardia lamblia</name>
    <dbReference type="NCBI Taxonomy" id="658858"/>
    <lineage>
        <taxon>Eukaryota</taxon>
        <taxon>Metamonada</taxon>
        <taxon>Diplomonadida</taxon>
        <taxon>Hexamitidae</taxon>
        <taxon>Giardiinae</taxon>
        <taxon>Giardia</taxon>
    </lineage>
</organism>
<dbReference type="PANTHER" id="PTHR42884">
    <property type="entry name" value="PROPROTEIN CONVERTASE SUBTILISIN/KEXIN-RELATED"/>
    <property type="match status" value="1"/>
</dbReference>
<dbReference type="PROSITE" id="PS51829">
    <property type="entry name" value="P_HOMO_B"/>
    <property type="match status" value="1"/>
</dbReference>
<dbReference type="Pfam" id="PF00082">
    <property type="entry name" value="Peptidase_S8"/>
    <property type="match status" value="1"/>
</dbReference>
<dbReference type="AlphaFoldDB" id="E1F2G2"/>
<name>E1F2G2_GIAIA</name>
<feature type="domain" description="P/Homo B" evidence="6">
    <location>
        <begin position="518"/>
        <end position="646"/>
    </location>
</feature>
<dbReference type="EMBL" id="ACVC01000134">
    <property type="protein sequence ID" value="EFO63343.1"/>
    <property type="molecule type" value="Genomic_DNA"/>
</dbReference>
<evidence type="ECO:0000256" key="4">
    <source>
        <dbReference type="SAM" id="MobiDB-lite"/>
    </source>
</evidence>
<dbReference type="SUPFAM" id="SSF52743">
    <property type="entry name" value="Subtilisin-like"/>
    <property type="match status" value="1"/>
</dbReference>
<evidence type="ECO:0000256" key="3">
    <source>
        <dbReference type="ARBA" id="ARBA00022825"/>
    </source>
</evidence>
<dbReference type="GO" id="GO:0004252">
    <property type="term" value="F:serine-type endopeptidase activity"/>
    <property type="evidence" value="ECO:0007669"/>
    <property type="project" value="InterPro"/>
</dbReference>
<keyword evidence="3" id="KW-0720">Serine protease</keyword>
<protein>
    <submittedName>
        <fullName evidence="7">Furin putative serine protease</fullName>
    </submittedName>
</protein>
<evidence type="ECO:0000256" key="1">
    <source>
        <dbReference type="ARBA" id="ARBA00022670"/>
    </source>
</evidence>
<dbReference type="InterPro" id="IPR008979">
    <property type="entry name" value="Galactose-bd-like_sf"/>
</dbReference>
<sequence length="786" mass="84795">MLLPSLALVLAATLCRLSGKVAASKTTSVSYPEYIPDDATCIVQLDGTVDVDTVLGGDAVFMGIPNFYTIACFSSTQSPVEPPTDEESEEPDVDTYDTADDTDSMTYEEKVAALDELAARTGVVAVYPDISLSIKVPATLSNYTAAPAAQSENCTSPAHDLLWYITGEYIALDGKKKIKTLDINITDVWNKSYTGQDTIIQMLLVGGVSQDNQDISNRIDHTLSQNFTAENTDETYNMGTSLAALAVGNVCNDYGAEGISPESSLIVMAYNQTDVLLSELLLGLYPAAYLKYLNETTSDTESSYKTSVIATSFLLDGCSNGCCTIFDDIPWLSTAMSDGATTNSAVYLFSTSDEGHTDANIYPFLRSPGAIVVGAVSPKGNPDDETTFGSNIVFSVPVNGTVDDTNLSLITSTSPSACNYTDSDQGTGCLVGVSGPAGALSIAAGAVAIIGQALNKNYNVRDILHIMAVSSQVVNNSTQFDEKNGWVLNDNGFFFSNKYGFGLLNMTKAVSIAENWPVLPDATYATFLYNDTEKLDADDSIDIHITVPEKNMMRLERVQLALSLTTGFAGDIVIDITSPAGTTSRVLDARKADTSDSFSDNVYLLTNAFFGEASPGDWKIKIHNMHKVSSAQITSVRLMITGVAQTTHLTFAKSYNKVYSDSTVHLKWRPATCGLTYASTVDFWITDRFHNPITLIASNVSYSDYEYKWDAFKIPLEKDTRGFFMMVPHNTANITPYQWLPGYVYSPLVRFHLADSEPAAGAFMRPSITTVATVSAILAAAALVLK</sequence>